<evidence type="ECO:0000256" key="1">
    <source>
        <dbReference type="PROSITE-ProRule" id="PRU00176"/>
    </source>
</evidence>
<evidence type="ECO:0000313" key="3">
    <source>
        <dbReference type="EMBL" id="KAF5340860.1"/>
    </source>
</evidence>
<name>A0A8H5CFJ9_9AGAR</name>
<dbReference type="Pfam" id="PF00076">
    <property type="entry name" value="RRM_1"/>
    <property type="match status" value="1"/>
</dbReference>
<dbReference type="PROSITE" id="PS50102">
    <property type="entry name" value="RRM"/>
    <property type="match status" value="1"/>
</dbReference>
<keyword evidence="4" id="KW-1185">Reference proteome</keyword>
<dbReference type="EMBL" id="JAACJN010000519">
    <property type="protein sequence ID" value="KAF5340860.1"/>
    <property type="molecule type" value="Genomic_DNA"/>
</dbReference>
<dbReference type="SUPFAM" id="SSF54928">
    <property type="entry name" value="RNA-binding domain, RBD"/>
    <property type="match status" value="1"/>
</dbReference>
<dbReference type="Proteomes" id="UP000518752">
    <property type="component" value="Unassembled WGS sequence"/>
</dbReference>
<accession>A0A8H5CFJ9</accession>
<dbReference type="GO" id="GO:0003723">
    <property type="term" value="F:RNA binding"/>
    <property type="evidence" value="ECO:0007669"/>
    <property type="project" value="UniProtKB-UniRule"/>
</dbReference>
<sequence>MPSQLHSTDSAWVQPERKRTFIRTIIMASALVPLHLVDSAFPSSFHLDTEIVTSYCNTGRSRGYVNFTTSEAIEKALEMDGHEIDGRSIKIDKSIPRDTTREKRVKMFGDQSSNPPSTTLFTENLSF</sequence>
<protein>
    <recommendedName>
        <fullName evidence="2">RRM domain-containing protein</fullName>
    </recommendedName>
</protein>
<keyword evidence="1" id="KW-0694">RNA-binding</keyword>
<evidence type="ECO:0000313" key="4">
    <source>
        <dbReference type="Proteomes" id="UP000518752"/>
    </source>
</evidence>
<dbReference type="AlphaFoldDB" id="A0A8H5CFJ9"/>
<reference evidence="3 4" key="1">
    <citation type="journal article" date="2020" name="ISME J.">
        <title>Uncovering the hidden diversity of litter-decomposition mechanisms in mushroom-forming fungi.</title>
        <authorList>
            <person name="Floudas D."/>
            <person name="Bentzer J."/>
            <person name="Ahren D."/>
            <person name="Johansson T."/>
            <person name="Persson P."/>
            <person name="Tunlid A."/>
        </authorList>
    </citation>
    <scope>NUCLEOTIDE SEQUENCE [LARGE SCALE GENOMIC DNA]</scope>
    <source>
        <strain evidence="3 4">CBS 406.79</strain>
    </source>
</reference>
<dbReference type="Gene3D" id="3.30.70.330">
    <property type="match status" value="1"/>
</dbReference>
<proteinExistence type="predicted"/>
<dbReference type="OrthoDB" id="439808at2759"/>
<dbReference type="InterPro" id="IPR035979">
    <property type="entry name" value="RBD_domain_sf"/>
</dbReference>
<evidence type="ECO:0000259" key="2">
    <source>
        <dbReference type="PROSITE" id="PS50102"/>
    </source>
</evidence>
<dbReference type="InterPro" id="IPR000504">
    <property type="entry name" value="RRM_dom"/>
</dbReference>
<dbReference type="InterPro" id="IPR012677">
    <property type="entry name" value="Nucleotide-bd_a/b_plait_sf"/>
</dbReference>
<comment type="caution">
    <text evidence="3">The sequence shown here is derived from an EMBL/GenBank/DDBJ whole genome shotgun (WGS) entry which is preliminary data.</text>
</comment>
<feature type="domain" description="RRM" evidence="2">
    <location>
        <begin position="18"/>
        <end position="96"/>
    </location>
</feature>
<organism evidence="3 4">
    <name type="scientific">Collybiopsis confluens</name>
    <dbReference type="NCBI Taxonomy" id="2823264"/>
    <lineage>
        <taxon>Eukaryota</taxon>
        <taxon>Fungi</taxon>
        <taxon>Dikarya</taxon>
        <taxon>Basidiomycota</taxon>
        <taxon>Agaricomycotina</taxon>
        <taxon>Agaricomycetes</taxon>
        <taxon>Agaricomycetidae</taxon>
        <taxon>Agaricales</taxon>
        <taxon>Marasmiineae</taxon>
        <taxon>Omphalotaceae</taxon>
        <taxon>Collybiopsis</taxon>
    </lineage>
</organism>
<gene>
    <name evidence="3" type="ORF">D9757_015472</name>
</gene>